<feature type="compositionally biased region" description="Acidic residues" evidence="1">
    <location>
        <begin position="232"/>
        <end position="242"/>
    </location>
</feature>
<dbReference type="Proteomes" id="UP000002630">
    <property type="component" value="Unassembled WGS sequence"/>
</dbReference>
<keyword evidence="3" id="KW-1185">Reference proteome</keyword>
<gene>
    <name evidence="2" type="ORF">Esi_0656_0002</name>
</gene>
<dbReference type="EMBL" id="FN649760">
    <property type="protein sequence ID" value="CBJ33862.1"/>
    <property type="molecule type" value="Genomic_DNA"/>
</dbReference>
<feature type="region of interest" description="Disordered" evidence="1">
    <location>
        <begin position="281"/>
        <end position="402"/>
    </location>
</feature>
<dbReference type="AlphaFoldDB" id="D7G5L6"/>
<feature type="region of interest" description="Disordered" evidence="1">
    <location>
        <begin position="51"/>
        <end position="100"/>
    </location>
</feature>
<dbReference type="OrthoDB" id="10544884at2759"/>
<evidence type="ECO:0000313" key="2">
    <source>
        <dbReference type="EMBL" id="CBJ33862.1"/>
    </source>
</evidence>
<protein>
    <submittedName>
        <fullName evidence="2">Uncharacterized protein</fullName>
    </submittedName>
</protein>
<sequence length="402" mass="44387">MVGSNLFACVRDTREGIRDPTGSRHQARSRAGPVGPYPVWSLSRIRAPVPIDLPRRNSGGFDWYGGQDDDANAITDQRASDRRWRWKRGPTESAHPVRPSSYSLDSTIVAVSMEKAGQTSSLRSADTFGSDDERSGSNESGPIEDSLSFPHSSILIPSAVVVVDRQGDAGPLTARECASHFQSVSLKRRHGSHGRQNGAGLIEDDLPRRRIGLAAAPKILDDAVHKQVIDEKEADLESDEDVQGGPRRRRGRRPGEPTEEDFPLRRSSVWSVSGFSVDHVNNTDVQSMPEHDNDLEYFSNAHGPRNRQSRARQGPVEDSLPRRRFCSSSIPMTSVDNSSIEADRQPLPQHGNDLEAVVEEDGSQHGWGHRRGGLLEDDLPRRRSGYSATSTSGFAQHLERKE</sequence>
<evidence type="ECO:0000256" key="1">
    <source>
        <dbReference type="SAM" id="MobiDB-lite"/>
    </source>
</evidence>
<name>D7G5L6_ECTSI</name>
<feature type="region of interest" description="Disordered" evidence="1">
    <location>
        <begin position="114"/>
        <end position="149"/>
    </location>
</feature>
<feature type="compositionally biased region" description="Polar residues" evidence="1">
    <location>
        <begin position="326"/>
        <end position="340"/>
    </location>
</feature>
<accession>D7G5L6</accession>
<dbReference type="InParanoid" id="D7G5L6"/>
<reference evidence="2 3" key="1">
    <citation type="journal article" date="2010" name="Nature">
        <title>The Ectocarpus genome and the independent evolution of multicellularity in brown algae.</title>
        <authorList>
            <person name="Cock J.M."/>
            <person name="Sterck L."/>
            <person name="Rouze P."/>
            <person name="Scornet D."/>
            <person name="Allen A.E."/>
            <person name="Amoutzias G."/>
            <person name="Anthouard V."/>
            <person name="Artiguenave F."/>
            <person name="Aury J.M."/>
            <person name="Badger J.H."/>
            <person name="Beszteri B."/>
            <person name="Billiau K."/>
            <person name="Bonnet E."/>
            <person name="Bothwell J.H."/>
            <person name="Bowler C."/>
            <person name="Boyen C."/>
            <person name="Brownlee C."/>
            <person name="Carrano C.J."/>
            <person name="Charrier B."/>
            <person name="Cho G.Y."/>
            <person name="Coelho S.M."/>
            <person name="Collen J."/>
            <person name="Corre E."/>
            <person name="Da Silva C."/>
            <person name="Delage L."/>
            <person name="Delaroque N."/>
            <person name="Dittami S.M."/>
            <person name="Doulbeau S."/>
            <person name="Elias M."/>
            <person name="Farnham G."/>
            <person name="Gachon C.M."/>
            <person name="Gschloessl B."/>
            <person name="Heesch S."/>
            <person name="Jabbari K."/>
            <person name="Jubin C."/>
            <person name="Kawai H."/>
            <person name="Kimura K."/>
            <person name="Kloareg B."/>
            <person name="Kupper F.C."/>
            <person name="Lang D."/>
            <person name="Le Bail A."/>
            <person name="Leblanc C."/>
            <person name="Lerouge P."/>
            <person name="Lohr M."/>
            <person name="Lopez P.J."/>
            <person name="Martens C."/>
            <person name="Maumus F."/>
            <person name="Michel G."/>
            <person name="Miranda-Saavedra D."/>
            <person name="Morales J."/>
            <person name="Moreau H."/>
            <person name="Motomura T."/>
            <person name="Nagasato C."/>
            <person name="Napoli C.A."/>
            <person name="Nelson D.R."/>
            <person name="Nyvall-Collen P."/>
            <person name="Peters A.F."/>
            <person name="Pommier C."/>
            <person name="Potin P."/>
            <person name="Poulain J."/>
            <person name="Quesneville H."/>
            <person name="Read B."/>
            <person name="Rensing S.A."/>
            <person name="Ritter A."/>
            <person name="Rousvoal S."/>
            <person name="Samanta M."/>
            <person name="Samson G."/>
            <person name="Schroeder D.C."/>
            <person name="Segurens B."/>
            <person name="Strittmatter M."/>
            <person name="Tonon T."/>
            <person name="Tregear J.W."/>
            <person name="Valentin K."/>
            <person name="von Dassow P."/>
            <person name="Yamagishi T."/>
            <person name="Van de Peer Y."/>
            <person name="Wincker P."/>
        </authorList>
    </citation>
    <scope>NUCLEOTIDE SEQUENCE [LARGE SCALE GENOMIC DNA]</scope>
    <source>
        <strain evidence="3">Ec32 / CCAP1310/4</strain>
    </source>
</reference>
<feature type="region of interest" description="Disordered" evidence="1">
    <location>
        <begin position="230"/>
        <end position="265"/>
    </location>
</feature>
<evidence type="ECO:0000313" key="3">
    <source>
        <dbReference type="Proteomes" id="UP000002630"/>
    </source>
</evidence>
<proteinExistence type="predicted"/>
<feature type="region of interest" description="Disordered" evidence="1">
    <location>
        <begin position="14"/>
        <end position="37"/>
    </location>
</feature>
<organism evidence="2 3">
    <name type="scientific">Ectocarpus siliculosus</name>
    <name type="common">Brown alga</name>
    <name type="synonym">Conferva siliculosa</name>
    <dbReference type="NCBI Taxonomy" id="2880"/>
    <lineage>
        <taxon>Eukaryota</taxon>
        <taxon>Sar</taxon>
        <taxon>Stramenopiles</taxon>
        <taxon>Ochrophyta</taxon>
        <taxon>PX clade</taxon>
        <taxon>Phaeophyceae</taxon>
        <taxon>Ectocarpales</taxon>
        <taxon>Ectocarpaceae</taxon>
        <taxon>Ectocarpus</taxon>
    </lineage>
</organism>